<comment type="caution">
    <text evidence="2">The sequence shown here is derived from an EMBL/GenBank/DDBJ whole genome shotgun (WGS) entry which is preliminary data.</text>
</comment>
<feature type="compositionally biased region" description="Low complexity" evidence="1">
    <location>
        <begin position="401"/>
        <end position="419"/>
    </location>
</feature>
<sequence>MSLVSSEDDLRSKALSRFRTMVLMDPNATRLGRTLVNFAGSLEPAEVITQIFSDVFAPKSTGTLMKRSHSLWTFCKFLRSKQQGNPFSQREATIYQFLCFMRSSNFGATAPSHFLEAMRFADAMLGFVQPLEITPRIKGAAHAQYVTKRRRKPARVLTLDMVKELERICIHGDLLRNRVLAGSMLFCIFAGSRWHDSLFVATMQVAKHADIVLLEADTSRHKTSLTKELQAELLPFTAVATAFDDASWGESFATARQDAGFQSAPFFTMSWSDVHSTWSGSRMSTGEATCWLRELLQPAFGRTEVESLTIHGCKATLLSWCAKSLMFTPDEQSLLGHHVPGQHKSALLYSRDTQIALCAKIHVMLQRMRNNSFNPDKPRAERLFELVGHAASEVEKPSETSQRSETSSSSSSDCDISDSVSDDSADVKENLDRSLPEGCEGENLWVHKFSSVVHHVKHDDDTRLMCGRSISCNFRKAKHQDISDAPMASFQLRAKEIGISEEHITALEGNGISTFAAYAYCTTFQPGQADDRPLLTFVEQVIGVAPTAGEAAAFRRLFFESHALSIQDLKSRLERSESSEARTVPLPEKMERIRQLKTRLTGVSFTPQVEPSHALIDKACQQFDDGCVSYIPLHKCTSRQDETLHSKQVDGLHMQSDGTVRLSKRSRTDDVSLHGEHNIRQAFARRSMAYEIANVASFTTLDRWTQRLMEKMNEPALPGYKPISFDQVLNADRALWVKVADATRSNLVGDPLATKPFDAAFERLSDHPEILCYIAPMPGSFQRPQHDSSTSVQCDDVEFSFFFNSLDAVVFDSCMHGG</sequence>
<proteinExistence type="predicted"/>
<keyword evidence="3" id="KW-1185">Reference proteome</keyword>
<reference evidence="2" key="1">
    <citation type="submission" date="2023-08" db="EMBL/GenBank/DDBJ databases">
        <authorList>
            <person name="Chen Y."/>
            <person name="Shah S."/>
            <person name="Dougan E. K."/>
            <person name="Thang M."/>
            <person name="Chan C."/>
        </authorList>
    </citation>
    <scope>NUCLEOTIDE SEQUENCE</scope>
</reference>
<dbReference type="Proteomes" id="UP001178507">
    <property type="component" value="Unassembled WGS sequence"/>
</dbReference>
<evidence type="ECO:0000313" key="3">
    <source>
        <dbReference type="Proteomes" id="UP001178507"/>
    </source>
</evidence>
<accession>A0AA36NJR6</accession>
<evidence type="ECO:0000313" key="2">
    <source>
        <dbReference type="EMBL" id="CAJ1406821.1"/>
    </source>
</evidence>
<protein>
    <submittedName>
        <fullName evidence="2">Uncharacterized protein</fullName>
    </submittedName>
</protein>
<feature type="region of interest" description="Disordered" evidence="1">
    <location>
        <begin position="391"/>
        <end position="435"/>
    </location>
</feature>
<dbReference type="EMBL" id="CAUJNA010003648">
    <property type="protein sequence ID" value="CAJ1406821.1"/>
    <property type="molecule type" value="Genomic_DNA"/>
</dbReference>
<gene>
    <name evidence="2" type="ORF">EVOR1521_LOCUS28680</name>
</gene>
<evidence type="ECO:0000256" key="1">
    <source>
        <dbReference type="SAM" id="MobiDB-lite"/>
    </source>
</evidence>
<name>A0AA36NJR6_9DINO</name>
<dbReference type="AlphaFoldDB" id="A0AA36NJR6"/>
<organism evidence="2 3">
    <name type="scientific">Effrenium voratum</name>
    <dbReference type="NCBI Taxonomy" id="2562239"/>
    <lineage>
        <taxon>Eukaryota</taxon>
        <taxon>Sar</taxon>
        <taxon>Alveolata</taxon>
        <taxon>Dinophyceae</taxon>
        <taxon>Suessiales</taxon>
        <taxon>Symbiodiniaceae</taxon>
        <taxon>Effrenium</taxon>
    </lineage>
</organism>
<feature type="non-terminal residue" evidence="2">
    <location>
        <position position="1"/>
    </location>
</feature>
<feature type="compositionally biased region" description="Basic and acidic residues" evidence="1">
    <location>
        <begin position="425"/>
        <end position="435"/>
    </location>
</feature>